<dbReference type="AlphaFoldDB" id="A0A3A3Z6K7"/>
<dbReference type="RefSeq" id="WP_119950066.1">
    <property type="nucleotide sequence ID" value="NZ_QZEZ01000003.1"/>
</dbReference>
<sequence length="134" mass="14620">MLPVTLAMRLRGAGLQWLPARGDRFVVLAPELEEEVFVLSDMVVEVHEFPTGPVLGFNGTTEWALDSVDTSRALWLPAEDQLRSMLGAEFAALEREGGRHRVRLADGTAVDAEGAAEAYGLALLHVLTRPARRA</sequence>
<accession>A0A3A3Z6K7</accession>
<keyword evidence="2" id="KW-1185">Reference proteome</keyword>
<dbReference type="Proteomes" id="UP000265614">
    <property type="component" value="Unassembled WGS sequence"/>
</dbReference>
<name>A0A3A3Z6K7_9ACTN</name>
<evidence type="ECO:0000313" key="2">
    <source>
        <dbReference type="Proteomes" id="UP000265614"/>
    </source>
</evidence>
<gene>
    <name evidence="1" type="ORF">D5H78_08825</name>
</gene>
<evidence type="ECO:0000313" key="1">
    <source>
        <dbReference type="EMBL" id="RJK96335.1"/>
    </source>
</evidence>
<comment type="caution">
    <text evidence="1">The sequence shown here is derived from an EMBL/GenBank/DDBJ whole genome shotgun (WGS) entry which is preliminary data.</text>
</comment>
<proteinExistence type="predicted"/>
<dbReference type="EMBL" id="QZEZ01000003">
    <property type="protein sequence ID" value="RJK96335.1"/>
    <property type="molecule type" value="Genomic_DNA"/>
</dbReference>
<reference evidence="1 2" key="1">
    <citation type="submission" date="2018-09" db="EMBL/GenBank/DDBJ databases">
        <title>YIM 75000 draft genome.</title>
        <authorList>
            <person name="Tang S."/>
            <person name="Feng Y."/>
        </authorList>
    </citation>
    <scope>NUCLEOTIDE SEQUENCE [LARGE SCALE GENOMIC DNA]</scope>
    <source>
        <strain evidence="1 2">YIM 75000</strain>
    </source>
</reference>
<protein>
    <submittedName>
        <fullName evidence="1">Pilus assembly protein CpaE</fullName>
    </submittedName>
</protein>
<dbReference type="OrthoDB" id="3295834at2"/>
<organism evidence="1 2">
    <name type="scientific">Vallicoccus soli</name>
    <dbReference type="NCBI Taxonomy" id="2339232"/>
    <lineage>
        <taxon>Bacteria</taxon>
        <taxon>Bacillati</taxon>
        <taxon>Actinomycetota</taxon>
        <taxon>Actinomycetes</taxon>
        <taxon>Motilibacterales</taxon>
        <taxon>Vallicoccaceae</taxon>
        <taxon>Vallicoccus</taxon>
    </lineage>
</organism>